<organism evidence="2">
    <name type="scientific">viral metagenome</name>
    <dbReference type="NCBI Taxonomy" id="1070528"/>
    <lineage>
        <taxon>unclassified sequences</taxon>
        <taxon>metagenomes</taxon>
        <taxon>organismal metagenomes</taxon>
    </lineage>
</organism>
<dbReference type="EMBL" id="MN740540">
    <property type="protein sequence ID" value="QHU32459.1"/>
    <property type="molecule type" value="Genomic_DNA"/>
</dbReference>
<evidence type="ECO:0000259" key="1">
    <source>
        <dbReference type="Pfam" id="PF02498"/>
    </source>
</evidence>
<evidence type="ECO:0000313" key="2">
    <source>
        <dbReference type="EMBL" id="QHU32459.1"/>
    </source>
</evidence>
<dbReference type="InterPro" id="IPR003497">
    <property type="entry name" value="BRO_N_domain"/>
</dbReference>
<proteinExistence type="predicted"/>
<feature type="domain" description="Bro-N" evidence="1">
    <location>
        <begin position="34"/>
        <end position="103"/>
    </location>
</feature>
<dbReference type="AlphaFoldDB" id="A0A6C0LNZ0"/>
<protein>
    <recommendedName>
        <fullName evidence="1">Bro-N domain-containing protein</fullName>
    </recommendedName>
</protein>
<dbReference type="Pfam" id="PF02498">
    <property type="entry name" value="Bro-N"/>
    <property type="match status" value="1"/>
</dbReference>
<dbReference type="Gene3D" id="3.40.960.10">
    <property type="entry name" value="VSR Endonuclease"/>
    <property type="match status" value="1"/>
</dbReference>
<accession>A0A6C0LNZ0</accession>
<sequence>MENNNVYQEEITLANKIKDKYECDIIINNEPPYTLYCANDIGKILNIPSIRSITRNLEKKYINKKTKGGIQKITYIPYKSLLKLLTKSRKNSCMEFAKYINLDIISKYCLSIETDIISCILKTFDGHVMIPQYKVDNYRIDLFFPEYKLAIECDEQHHLRKNNIEADRIRQSNIFMNLRCNFIRFNPYEKDFDLFKLLNEIYIYITVCPRKRIPQYYYSDGMLISQI</sequence>
<reference evidence="2" key="1">
    <citation type="journal article" date="2020" name="Nature">
        <title>Giant virus diversity and host interactions through global metagenomics.</title>
        <authorList>
            <person name="Schulz F."/>
            <person name="Roux S."/>
            <person name="Paez-Espino D."/>
            <person name="Jungbluth S."/>
            <person name="Walsh D.A."/>
            <person name="Denef V.J."/>
            <person name="McMahon K.D."/>
            <person name="Konstantinidis K.T."/>
            <person name="Eloe-Fadrosh E.A."/>
            <person name="Kyrpides N.C."/>
            <person name="Woyke T."/>
        </authorList>
    </citation>
    <scope>NUCLEOTIDE SEQUENCE</scope>
    <source>
        <strain evidence="2">GVMAG-M-3300027969-2</strain>
    </source>
</reference>
<name>A0A6C0LNZ0_9ZZZZ</name>